<reference evidence="10 11" key="1">
    <citation type="submission" date="2019-03" db="EMBL/GenBank/DDBJ databases">
        <title>First draft genome of Liparis tanakae, snailfish: a comprehensive survey of snailfish specific genes.</title>
        <authorList>
            <person name="Kim W."/>
            <person name="Song I."/>
            <person name="Jeong J.-H."/>
            <person name="Kim D."/>
            <person name="Kim S."/>
            <person name="Ryu S."/>
            <person name="Song J.Y."/>
            <person name="Lee S.K."/>
        </authorList>
    </citation>
    <scope>NUCLEOTIDE SEQUENCE [LARGE SCALE GENOMIC DNA]</scope>
    <source>
        <tissue evidence="10">Muscle</tissue>
    </source>
</reference>
<dbReference type="Proteomes" id="UP000314294">
    <property type="component" value="Unassembled WGS sequence"/>
</dbReference>
<evidence type="ECO:0000256" key="4">
    <source>
        <dbReference type="ARBA" id="ARBA00022692"/>
    </source>
</evidence>
<keyword evidence="6 8" id="KW-0472">Membrane</keyword>
<evidence type="ECO:0000256" key="6">
    <source>
        <dbReference type="ARBA" id="ARBA00023136"/>
    </source>
</evidence>
<organism evidence="10 11">
    <name type="scientific">Liparis tanakae</name>
    <name type="common">Tanaka's snailfish</name>
    <dbReference type="NCBI Taxonomy" id="230148"/>
    <lineage>
        <taxon>Eukaryota</taxon>
        <taxon>Metazoa</taxon>
        <taxon>Chordata</taxon>
        <taxon>Craniata</taxon>
        <taxon>Vertebrata</taxon>
        <taxon>Euteleostomi</taxon>
        <taxon>Actinopterygii</taxon>
        <taxon>Neopterygii</taxon>
        <taxon>Teleostei</taxon>
        <taxon>Neoteleostei</taxon>
        <taxon>Acanthomorphata</taxon>
        <taxon>Eupercaria</taxon>
        <taxon>Perciformes</taxon>
        <taxon>Cottioidei</taxon>
        <taxon>Cottales</taxon>
        <taxon>Liparidae</taxon>
        <taxon>Liparis</taxon>
    </lineage>
</organism>
<dbReference type="GO" id="GO:0017147">
    <property type="term" value="F:Wnt-protein binding"/>
    <property type="evidence" value="ECO:0007669"/>
    <property type="project" value="TreeGrafter"/>
</dbReference>
<protein>
    <submittedName>
        <fullName evidence="10">Frizzled-3</fullName>
    </submittedName>
</protein>
<dbReference type="Pfam" id="PF01534">
    <property type="entry name" value="Frizzled"/>
    <property type="match status" value="1"/>
</dbReference>
<keyword evidence="7" id="KW-0675">Receptor</keyword>
<dbReference type="GO" id="GO:0005886">
    <property type="term" value="C:plasma membrane"/>
    <property type="evidence" value="ECO:0007669"/>
    <property type="project" value="TreeGrafter"/>
</dbReference>
<feature type="transmembrane region" description="Helical" evidence="8">
    <location>
        <begin position="182"/>
        <end position="210"/>
    </location>
</feature>
<comment type="caution">
    <text evidence="10">The sequence shown here is derived from an EMBL/GenBank/DDBJ whole genome shotgun (WGS) entry which is preliminary data.</text>
</comment>
<evidence type="ECO:0000259" key="9">
    <source>
        <dbReference type="PROSITE" id="PS50261"/>
    </source>
</evidence>
<dbReference type="PRINTS" id="PR00489">
    <property type="entry name" value="FRIZZLED"/>
</dbReference>
<feature type="domain" description="G-protein coupled receptors family 2 profile 2" evidence="9">
    <location>
        <begin position="93"/>
        <end position="329"/>
    </location>
</feature>
<feature type="transmembrane region" description="Helical" evidence="8">
    <location>
        <begin position="267"/>
        <end position="291"/>
    </location>
</feature>
<comment type="similarity">
    <text evidence="2">Belongs to the G-protein coupled receptor Fz/Smo family.</text>
</comment>
<dbReference type="AlphaFoldDB" id="A0A4Z2EWU1"/>
<feature type="transmembrane region" description="Helical" evidence="8">
    <location>
        <begin position="95"/>
        <end position="120"/>
    </location>
</feature>
<evidence type="ECO:0000256" key="1">
    <source>
        <dbReference type="ARBA" id="ARBA00004141"/>
    </source>
</evidence>
<dbReference type="OrthoDB" id="10053709at2759"/>
<dbReference type="InterPro" id="IPR017981">
    <property type="entry name" value="GPCR_2-like_7TM"/>
</dbReference>
<dbReference type="EMBL" id="SRLO01002262">
    <property type="protein sequence ID" value="TNN33377.1"/>
    <property type="molecule type" value="Genomic_DNA"/>
</dbReference>
<evidence type="ECO:0000256" key="7">
    <source>
        <dbReference type="ARBA" id="ARBA00023170"/>
    </source>
</evidence>
<sequence>MHWPSWQVNWSGLQVRPSEPTACGFPDCDEPYPRPVDLLSGPAAPDAPVSVQRDYGFWCPRELKMDPELGYSFMGVGDCSPPCANMFFTREELRFARYFIGVVSIVCLSATLFTFLTFLIDVSRFRYPERPIVFYAVCYMMVSLVFFLGFLLEDTVACNAPSAGRFRAATVTQGSHNKACTLLFMVLYFFTMAGSVWWVVLTITWFLAAVPKWGSEAIEKKALLFHAGAWGIPGVLTVALLAMNKIEGDSVSGVCFVGVYDLTALRWFLLAPLGLDVVVGVALLLAGIAALNRVRMEIPLEKENQEKLVKFMIRIAVFSALYLLPLLAVLGCYLYENSRRSAWETSWVQDRCRDYHIPCPYQRSDPEQRSQNSAMGLLVLMRPVDPERRGH</sequence>
<comment type="subcellular location">
    <subcellularLocation>
        <location evidence="1">Membrane</location>
        <topology evidence="1">Multi-pass membrane protein</topology>
    </subcellularLocation>
</comment>
<dbReference type="InterPro" id="IPR000539">
    <property type="entry name" value="Frizzled/Smoothened_7TM"/>
</dbReference>
<keyword evidence="5 8" id="KW-1133">Transmembrane helix</keyword>
<dbReference type="SMART" id="SM01330">
    <property type="entry name" value="Frizzled"/>
    <property type="match status" value="1"/>
</dbReference>
<accession>A0A4Z2EWU1</accession>
<feature type="transmembrane region" description="Helical" evidence="8">
    <location>
        <begin position="311"/>
        <end position="336"/>
    </location>
</feature>
<evidence type="ECO:0000256" key="8">
    <source>
        <dbReference type="SAM" id="Phobius"/>
    </source>
</evidence>
<dbReference type="GO" id="GO:0060070">
    <property type="term" value="P:canonical Wnt signaling pathway"/>
    <property type="evidence" value="ECO:0007669"/>
    <property type="project" value="TreeGrafter"/>
</dbReference>
<keyword evidence="3" id="KW-0217">Developmental protein</keyword>
<dbReference type="PROSITE" id="PS50261">
    <property type="entry name" value="G_PROTEIN_RECEP_F2_4"/>
    <property type="match status" value="1"/>
</dbReference>
<feature type="transmembrane region" description="Helical" evidence="8">
    <location>
        <begin position="132"/>
        <end position="152"/>
    </location>
</feature>
<gene>
    <name evidence="10" type="primary">fzd3_1</name>
    <name evidence="10" type="ORF">EYF80_056463</name>
</gene>
<dbReference type="PANTHER" id="PTHR11309">
    <property type="entry name" value="FRIZZLED"/>
    <property type="match status" value="1"/>
</dbReference>
<name>A0A4Z2EWU1_9TELE</name>
<dbReference type="GO" id="GO:0042813">
    <property type="term" value="F:Wnt receptor activity"/>
    <property type="evidence" value="ECO:0007669"/>
    <property type="project" value="TreeGrafter"/>
</dbReference>
<keyword evidence="11" id="KW-1185">Reference proteome</keyword>
<feature type="transmembrane region" description="Helical" evidence="8">
    <location>
        <begin position="222"/>
        <end position="243"/>
    </location>
</feature>
<evidence type="ECO:0000256" key="2">
    <source>
        <dbReference type="ARBA" id="ARBA00008077"/>
    </source>
</evidence>
<dbReference type="Gene3D" id="1.20.1070.10">
    <property type="entry name" value="Rhodopsin 7-helix transmembrane proteins"/>
    <property type="match status" value="1"/>
</dbReference>
<evidence type="ECO:0000313" key="10">
    <source>
        <dbReference type="EMBL" id="TNN33377.1"/>
    </source>
</evidence>
<evidence type="ECO:0000313" key="11">
    <source>
        <dbReference type="Proteomes" id="UP000314294"/>
    </source>
</evidence>
<dbReference type="InterPro" id="IPR015526">
    <property type="entry name" value="Frizzled/SFRP"/>
</dbReference>
<evidence type="ECO:0000256" key="5">
    <source>
        <dbReference type="ARBA" id="ARBA00022989"/>
    </source>
</evidence>
<evidence type="ECO:0000256" key="3">
    <source>
        <dbReference type="ARBA" id="ARBA00022473"/>
    </source>
</evidence>
<keyword evidence="4 8" id="KW-0812">Transmembrane</keyword>
<proteinExistence type="inferred from homology"/>
<dbReference type="GO" id="GO:0035567">
    <property type="term" value="P:non-canonical Wnt signaling pathway"/>
    <property type="evidence" value="ECO:0007669"/>
    <property type="project" value="TreeGrafter"/>
</dbReference>
<dbReference type="PANTHER" id="PTHR11309:SF144">
    <property type="entry name" value="FRIZZLED-3 ISOFORM X1"/>
    <property type="match status" value="1"/>
</dbReference>